<keyword evidence="3" id="KW-1185">Reference proteome</keyword>
<dbReference type="GO" id="GO:0003824">
    <property type="term" value="F:catalytic activity"/>
    <property type="evidence" value="ECO:0007669"/>
    <property type="project" value="InterPro"/>
</dbReference>
<accession>A0A9P6UAA1</accession>
<protein>
    <recommendedName>
        <fullName evidence="1">MOSC domain-containing protein</fullName>
    </recommendedName>
</protein>
<evidence type="ECO:0000313" key="2">
    <source>
        <dbReference type="EMBL" id="KAG0266063.1"/>
    </source>
</evidence>
<dbReference type="InterPro" id="IPR011037">
    <property type="entry name" value="Pyrv_Knase-like_insert_dom_sf"/>
</dbReference>
<gene>
    <name evidence="2" type="ORF">DFQ27_000194</name>
</gene>
<feature type="domain" description="MOSC" evidence="1">
    <location>
        <begin position="132"/>
        <end position="280"/>
    </location>
</feature>
<dbReference type="Pfam" id="PF03473">
    <property type="entry name" value="MOSC"/>
    <property type="match status" value="1"/>
</dbReference>
<sequence>MAPVVSSLWIFPIKSCGGIQVQEAHLSKYGLLNDRIFTVIDPATNIKRTMRELPRMVLIEPKIDGDNLVITAGDKSLTVPLNPDHSKYESVTVNIWDELVKGADMGDEAAKLFSDFLEVPCRLVHKSPTDVRAVVEHSPGPKEIGFQPETAFADNFPILVLSEESVADINTRLETPVKALNFRPNVIVTGVSKPWDEDMWVLANIHGIPYYFSCRCTRCSLPNVDPVTGVKDKLQPQKTLQSYRRVDKGKKAKFTACVGINAIPGVKSGVMQVGDVIEVKQVFEGERKRTGANIWATSEAELDALTAAA</sequence>
<evidence type="ECO:0000259" key="1">
    <source>
        <dbReference type="PROSITE" id="PS51340"/>
    </source>
</evidence>
<comment type="caution">
    <text evidence="2">The sequence shown here is derived from an EMBL/GenBank/DDBJ whole genome shotgun (WGS) entry which is preliminary data.</text>
</comment>
<dbReference type="SUPFAM" id="SSF141673">
    <property type="entry name" value="MOSC N-terminal domain-like"/>
    <property type="match status" value="1"/>
</dbReference>
<dbReference type="AlphaFoldDB" id="A0A9P6UAA1"/>
<dbReference type="PANTHER" id="PTHR14237">
    <property type="entry name" value="MOLYBDOPTERIN COFACTOR SULFURASE MOSC"/>
    <property type="match status" value="1"/>
</dbReference>
<evidence type="ECO:0000313" key="3">
    <source>
        <dbReference type="Proteomes" id="UP000807716"/>
    </source>
</evidence>
<dbReference type="Pfam" id="PF03476">
    <property type="entry name" value="MOSC_N"/>
    <property type="match status" value="1"/>
</dbReference>
<dbReference type="OrthoDB" id="17255at2759"/>
<dbReference type="SUPFAM" id="SSF50800">
    <property type="entry name" value="PK beta-barrel domain-like"/>
    <property type="match status" value="1"/>
</dbReference>
<dbReference type="EMBL" id="JAAAJB010000102">
    <property type="protein sequence ID" value="KAG0266063.1"/>
    <property type="molecule type" value="Genomic_DNA"/>
</dbReference>
<dbReference type="GO" id="GO:0030151">
    <property type="term" value="F:molybdenum ion binding"/>
    <property type="evidence" value="ECO:0007669"/>
    <property type="project" value="InterPro"/>
</dbReference>
<proteinExistence type="predicted"/>
<dbReference type="InterPro" id="IPR005302">
    <property type="entry name" value="MoCF_Sase_C"/>
</dbReference>
<dbReference type="Proteomes" id="UP000807716">
    <property type="component" value="Unassembled WGS sequence"/>
</dbReference>
<organism evidence="2 3">
    <name type="scientific">Actinomortierella ambigua</name>
    <dbReference type="NCBI Taxonomy" id="1343610"/>
    <lineage>
        <taxon>Eukaryota</taxon>
        <taxon>Fungi</taxon>
        <taxon>Fungi incertae sedis</taxon>
        <taxon>Mucoromycota</taxon>
        <taxon>Mortierellomycotina</taxon>
        <taxon>Mortierellomycetes</taxon>
        <taxon>Mortierellales</taxon>
        <taxon>Mortierellaceae</taxon>
        <taxon>Actinomortierella</taxon>
    </lineage>
</organism>
<dbReference type="PROSITE" id="PS51340">
    <property type="entry name" value="MOSC"/>
    <property type="match status" value="1"/>
</dbReference>
<dbReference type="GO" id="GO:0030170">
    <property type="term" value="F:pyridoxal phosphate binding"/>
    <property type="evidence" value="ECO:0007669"/>
    <property type="project" value="InterPro"/>
</dbReference>
<dbReference type="InterPro" id="IPR005303">
    <property type="entry name" value="MOCOS_middle"/>
</dbReference>
<reference evidence="2" key="1">
    <citation type="journal article" date="2020" name="Fungal Divers.">
        <title>Resolving the Mortierellaceae phylogeny through synthesis of multi-gene phylogenetics and phylogenomics.</title>
        <authorList>
            <person name="Vandepol N."/>
            <person name="Liber J."/>
            <person name="Desiro A."/>
            <person name="Na H."/>
            <person name="Kennedy M."/>
            <person name="Barry K."/>
            <person name="Grigoriev I.V."/>
            <person name="Miller A.N."/>
            <person name="O'Donnell K."/>
            <person name="Stajich J.E."/>
            <person name="Bonito G."/>
        </authorList>
    </citation>
    <scope>NUCLEOTIDE SEQUENCE</scope>
    <source>
        <strain evidence="2">BC1065</strain>
    </source>
</reference>
<dbReference type="PANTHER" id="PTHR14237:SF19">
    <property type="entry name" value="MITOCHONDRIAL AMIDOXIME REDUCING COMPONENT 1"/>
    <property type="match status" value="1"/>
</dbReference>
<name>A0A9P6UAA1_9FUNG</name>